<sequence>MLNNTDILESTLVKSIFNNPNNKYCVERFSIARCYLRAFVYMLAYLCSAFSLLPQIIHLFNYRTRYIAGISYIWIIIRVLALIFLIIGHVFKWASILELMAFISTIAVFIQIILFSKNLHRQNKINLIIISVSIWIIGLIIVFFFRKQKDLLINIGYILLAMQMLSQVLLNSLLRTTKALSKFSITLLAMSDGFLFSITLANHSQLLKLIAVYYSFSLFLFIFLQTVIHNDEHIHLISRSTHAVLTPGVDIFTGLDINGVQSIEQDSQMFSIEDFELTNGMDIVYVPVTTNKSSIQTDEQTSMKKCVWYAKLGCIFVIEIIVTIILFGYIWSLWIIFVPISILVILGIFFLLRTRLSDLQTNHLKNIL</sequence>
<dbReference type="Proteomes" id="UP000663854">
    <property type="component" value="Unassembled WGS sequence"/>
</dbReference>
<evidence type="ECO:0000256" key="1">
    <source>
        <dbReference type="SAM" id="Phobius"/>
    </source>
</evidence>
<feature type="transmembrane region" description="Helical" evidence="1">
    <location>
        <begin position="151"/>
        <end position="171"/>
    </location>
</feature>
<gene>
    <name evidence="3" type="ORF">JXQ802_LOCUS5717</name>
    <name evidence="2" type="ORF">PYM288_LOCUS5423</name>
</gene>
<keyword evidence="4" id="KW-1185">Reference proteome</keyword>
<dbReference type="AlphaFoldDB" id="A0A813V1W9"/>
<feature type="transmembrane region" description="Helical" evidence="1">
    <location>
        <begin position="67"/>
        <end position="87"/>
    </location>
</feature>
<feature type="transmembrane region" description="Helical" evidence="1">
    <location>
        <begin position="93"/>
        <end position="115"/>
    </location>
</feature>
<feature type="transmembrane region" description="Helical" evidence="1">
    <location>
        <begin position="207"/>
        <end position="228"/>
    </location>
</feature>
<dbReference type="EMBL" id="CAJNOL010000086">
    <property type="protein sequence ID" value="CAF0831514.1"/>
    <property type="molecule type" value="Genomic_DNA"/>
</dbReference>
<keyword evidence="1" id="KW-1133">Transmembrane helix</keyword>
<feature type="transmembrane region" description="Helical" evidence="1">
    <location>
        <begin position="38"/>
        <end position="60"/>
    </location>
</feature>
<evidence type="ECO:0000313" key="4">
    <source>
        <dbReference type="Proteomes" id="UP000663870"/>
    </source>
</evidence>
<keyword evidence="1" id="KW-0812">Transmembrane</keyword>
<feature type="transmembrane region" description="Helical" evidence="1">
    <location>
        <begin position="183"/>
        <end position="201"/>
    </location>
</feature>
<accession>A0A813V1W9</accession>
<organism evidence="3 4">
    <name type="scientific">Rotaria sordida</name>
    <dbReference type="NCBI Taxonomy" id="392033"/>
    <lineage>
        <taxon>Eukaryota</taxon>
        <taxon>Metazoa</taxon>
        <taxon>Spiralia</taxon>
        <taxon>Gnathifera</taxon>
        <taxon>Rotifera</taxon>
        <taxon>Eurotatoria</taxon>
        <taxon>Bdelloidea</taxon>
        <taxon>Philodinida</taxon>
        <taxon>Philodinidae</taxon>
        <taxon>Rotaria</taxon>
    </lineage>
</organism>
<dbReference type="EMBL" id="CAJNOH010000055">
    <property type="protein sequence ID" value="CAF0817829.1"/>
    <property type="molecule type" value="Genomic_DNA"/>
</dbReference>
<reference evidence="3" key="1">
    <citation type="submission" date="2021-02" db="EMBL/GenBank/DDBJ databases">
        <authorList>
            <person name="Nowell W R."/>
        </authorList>
    </citation>
    <scope>NUCLEOTIDE SEQUENCE</scope>
</reference>
<protein>
    <submittedName>
        <fullName evidence="3">Uncharacterized protein</fullName>
    </submittedName>
</protein>
<name>A0A813V1W9_9BILA</name>
<feature type="transmembrane region" description="Helical" evidence="1">
    <location>
        <begin position="127"/>
        <end position="145"/>
    </location>
</feature>
<dbReference type="Proteomes" id="UP000663870">
    <property type="component" value="Unassembled WGS sequence"/>
</dbReference>
<keyword evidence="1" id="KW-0472">Membrane</keyword>
<evidence type="ECO:0000313" key="3">
    <source>
        <dbReference type="EMBL" id="CAF0831514.1"/>
    </source>
</evidence>
<evidence type="ECO:0000313" key="2">
    <source>
        <dbReference type="EMBL" id="CAF0817829.1"/>
    </source>
</evidence>
<feature type="transmembrane region" description="Helical" evidence="1">
    <location>
        <begin position="308"/>
        <end position="327"/>
    </location>
</feature>
<proteinExistence type="predicted"/>
<feature type="transmembrane region" description="Helical" evidence="1">
    <location>
        <begin position="333"/>
        <end position="352"/>
    </location>
</feature>
<comment type="caution">
    <text evidence="3">The sequence shown here is derived from an EMBL/GenBank/DDBJ whole genome shotgun (WGS) entry which is preliminary data.</text>
</comment>